<proteinExistence type="predicted"/>
<dbReference type="AlphaFoldDB" id="A0A9W7Y9K3"/>
<evidence type="ECO:0008006" key="4">
    <source>
        <dbReference type="Google" id="ProtNLM"/>
    </source>
</evidence>
<protein>
    <recommendedName>
        <fullName evidence="4">Nudix hydrolase domain-containing protein</fullName>
    </recommendedName>
</protein>
<dbReference type="EMBL" id="JANBOI010000927">
    <property type="protein sequence ID" value="KAJ1727978.1"/>
    <property type="molecule type" value="Genomic_DNA"/>
</dbReference>
<sequence length="259" mass="29315">MGRMDDVQAYSLFEGILMIVCPHVYLQISQHTPPMALSDEVASAHWVDLEQILCRVDHPTASFSHEYRAISFDMASRLFPKHARRQSLWFRIHSWVLGKIHYTMLPLRFTGDNSIVRQPSDAGSRSRFASDTELYLWGISLGMASSLVDLSLPVDPRVLGPGYVSVTSPWPQLDRYRWADVNLVTNFIHCFAWSPGRRKPWLVRVKHTPSGRVVGPATDYFLSYFGVLQVVFPLSCLAKLALLCMLGRGAARLAARLVR</sequence>
<keyword evidence="1" id="KW-0472">Membrane</keyword>
<name>A0A9W7Y9K3_9FUNG</name>
<keyword evidence="1" id="KW-1133">Transmembrane helix</keyword>
<keyword evidence="1" id="KW-0812">Transmembrane</keyword>
<feature type="transmembrane region" description="Helical" evidence="1">
    <location>
        <begin position="221"/>
        <end position="246"/>
    </location>
</feature>
<evidence type="ECO:0000256" key="1">
    <source>
        <dbReference type="SAM" id="Phobius"/>
    </source>
</evidence>
<gene>
    <name evidence="2" type="ORF">LPJ61_004290</name>
</gene>
<accession>A0A9W7Y9K3</accession>
<keyword evidence="3" id="KW-1185">Reference proteome</keyword>
<evidence type="ECO:0000313" key="3">
    <source>
        <dbReference type="Proteomes" id="UP001143981"/>
    </source>
</evidence>
<dbReference type="Proteomes" id="UP001143981">
    <property type="component" value="Unassembled WGS sequence"/>
</dbReference>
<reference evidence="2" key="1">
    <citation type="submission" date="2022-07" db="EMBL/GenBank/DDBJ databases">
        <title>Phylogenomic reconstructions and comparative analyses of Kickxellomycotina fungi.</title>
        <authorList>
            <person name="Reynolds N.K."/>
            <person name="Stajich J.E."/>
            <person name="Barry K."/>
            <person name="Grigoriev I.V."/>
            <person name="Crous P."/>
            <person name="Smith M.E."/>
        </authorList>
    </citation>
    <scope>NUCLEOTIDE SEQUENCE</scope>
    <source>
        <strain evidence="2">BCRC 34381</strain>
    </source>
</reference>
<dbReference type="OrthoDB" id="77989at2759"/>
<evidence type="ECO:0000313" key="2">
    <source>
        <dbReference type="EMBL" id="KAJ1727978.1"/>
    </source>
</evidence>
<comment type="caution">
    <text evidence="2">The sequence shown here is derived from an EMBL/GenBank/DDBJ whole genome shotgun (WGS) entry which is preliminary data.</text>
</comment>
<organism evidence="2 3">
    <name type="scientific">Coemansia biformis</name>
    <dbReference type="NCBI Taxonomy" id="1286918"/>
    <lineage>
        <taxon>Eukaryota</taxon>
        <taxon>Fungi</taxon>
        <taxon>Fungi incertae sedis</taxon>
        <taxon>Zoopagomycota</taxon>
        <taxon>Kickxellomycotina</taxon>
        <taxon>Kickxellomycetes</taxon>
        <taxon>Kickxellales</taxon>
        <taxon>Kickxellaceae</taxon>
        <taxon>Coemansia</taxon>
    </lineage>
</organism>